<evidence type="ECO:0000313" key="2">
    <source>
        <dbReference type="Proteomes" id="UP001187531"/>
    </source>
</evidence>
<comment type="caution">
    <text evidence="1">The sequence shown here is derived from an EMBL/GenBank/DDBJ whole genome shotgun (WGS) entry which is preliminary data.</text>
</comment>
<dbReference type="AlphaFoldDB" id="A0AA88HVS0"/>
<protein>
    <submittedName>
        <fullName evidence="1">Uncharacterized protein</fullName>
    </submittedName>
</protein>
<name>A0AA88HVS0_ARTSF</name>
<dbReference type="Proteomes" id="UP001187531">
    <property type="component" value="Unassembled WGS sequence"/>
</dbReference>
<sequence>MAGTMYPVNRPSAEAHFNCAFETHSLDVTSRPKNSFVLALQIMHNEDEKNLEYLLPAVRGHLPSCAYFFFDCNHLSFESRYEIFYFQFGFKEVLSDIKYNQRQHGLIP</sequence>
<gene>
    <name evidence="1" type="ORF">QYM36_006999</name>
</gene>
<dbReference type="EMBL" id="JAVRJZ010000011">
    <property type="protein sequence ID" value="KAK2716705.1"/>
    <property type="molecule type" value="Genomic_DNA"/>
</dbReference>
<reference evidence="1" key="1">
    <citation type="submission" date="2023-07" db="EMBL/GenBank/DDBJ databases">
        <title>Chromosome-level genome assembly of Artemia franciscana.</title>
        <authorList>
            <person name="Jo E."/>
        </authorList>
    </citation>
    <scope>NUCLEOTIDE SEQUENCE</scope>
    <source>
        <tissue evidence="1">Whole body</tissue>
    </source>
</reference>
<accession>A0AA88HVS0</accession>
<keyword evidence="2" id="KW-1185">Reference proteome</keyword>
<evidence type="ECO:0000313" key="1">
    <source>
        <dbReference type="EMBL" id="KAK2716705.1"/>
    </source>
</evidence>
<organism evidence="1 2">
    <name type="scientific">Artemia franciscana</name>
    <name type="common">Brine shrimp</name>
    <name type="synonym">Artemia sanfranciscana</name>
    <dbReference type="NCBI Taxonomy" id="6661"/>
    <lineage>
        <taxon>Eukaryota</taxon>
        <taxon>Metazoa</taxon>
        <taxon>Ecdysozoa</taxon>
        <taxon>Arthropoda</taxon>
        <taxon>Crustacea</taxon>
        <taxon>Branchiopoda</taxon>
        <taxon>Anostraca</taxon>
        <taxon>Artemiidae</taxon>
        <taxon>Artemia</taxon>
    </lineage>
</organism>
<proteinExistence type="predicted"/>